<dbReference type="OrthoDB" id="25996at2"/>
<dbReference type="SUPFAM" id="SSF54534">
    <property type="entry name" value="FKBP-like"/>
    <property type="match status" value="2"/>
</dbReference>
<dbReference type="PANTHER" id="PTHR45779:SF7">
    <property type="entry name" value="PEPTIDYLPROLYL ISOMERASE"/>
    <property type="match status" value="1"/>
</dbReference>
<feature type="chain" id="PRO_5040819395" description="peptidylprolyl isomerase" evidence="6">
    <location>
        <begin position="22"/>
        <end position="330"/>
    </location>
</feature>
<dbReference type="PANTHER" id="PTHR45779">
    <property type="entry name" value="PEPTIDYLPROLYL ISOMERASE"/>
    <property type="match status" value="1"/>
</dbReference>
<comment type="caution">
    <text evidence="8">The sequence shown here is derived from an EMBL/GenBank/DDBJ whole genome shotgun (WGS) entry which is preliminary data.</text>
</comment>
<dbReference type="EMBL" id="AGWN01000001">
    <property type="protein sequence ID" value="EPD30374.1"/>
    <property type="molecule type" value="Genomic_DNA"/>
</dbReference>
<name>A0A9W5RDC6_9ACTO</name>
<keyword evidence="3 5" id="KW-0697">Rotamase</keyword>
<dbReference type="PROSITE" id="PS50059">
    <property type="entry name" value="FKBP_PPIASE"/>
    <property type="match status" value="1"/>
</dbReference>
<reference evidence="8 9" key="1">
    <citation type="submission" date="2013-05" db="EMBL/GenBank/DDBJ databases">
        <title>The Genome Sequence of Actinomyces europaeus ACS-120-V-COL10B.</title>
        <authorList>
            <consortium name="The Broad Institute Genomics Platform"/>
            <person name="Earl A."/>
            <person name="Ward D."/>
            <person name="Feldgarden M."/>
            <person name="Gevers D."/>
            <person name="Saerens B."/>
            <person name="Vaneechoutte M."/>
            <person name="Walker B."/>
            <person name="Young S."/>
            <person name="Zeng Q."/>
            <person name="Gargeya S."/>
            <person name="Fitzgerald M."/>
            <person name="Haas B."/>
            <person name="Abouelleil A."/>
            <person name="Allen A.W."/>
            <person name="Alvarado L."/>
            <person name="Arachchi H.M."/>
            <person name="Berlin A.M."/>
            <person name="Chapman S.B."/>
            <person name="Gainer-Dewar J."/>
            <person name="Goldberg J."/>
            <person name="Griggs A."/>
            <person name="Gujja S."/>
            <person name="Hansen M."/>
            <person name="Howarth C."/>
            <person name="Imamovic A."/>
            <person name="Ireland A."/>
            <person name="Larimer J."/>
            <person name="McCowan C."/>
            <person name="Murphy C."/>
            <person name="Pearson M."/>
            <person name="Poon T.W."/>
            <person name="Priest M."/>
            <person name="Roberts A."/>
            <person name="Saif S."/>
            <person name="Shea T."/>
            <person name="Sisk P."/>
            <person name="Sykes S."/>
            <person name="Wortman J."/>
            <person name="Nusbaum C."/>
            <person name="Birren B."/>
        </authorList>
    </citation>
    <scope>NUCLEOTIDE SEQUENCE [LARGE SCALE GENOMIC DNA]</scope>
    <source>
        <strain evidence="8 9">ACS-120-V-Col10b</strain>
    </source>
</reference>
<feature type="signal peptide" evidence="6">
    <location>
        <begin position="1"/>
        <end position="21"/>
    </location>
</feature>
<evidence type="ECO:0000256" key="3">
    <source>
        <dbReference type="ARBA" id="ARBA00023110"/>
    </source>
</evidence>
<dbReference type="EC" id="5.2.1.8" evidence="2 5"/>
<dbReference type="Gene3D" id="3.10.50.40">
    <property type="match status" value="2"/>
</dbReference>
<gene>
    <name evidence="8" type="ORF">HMPREF9238_00112</name>
</gene>
<dbReference type="Pfam" id="PF00254">
    <property type="entry name" value="FKBP_C"/>
    <property type="match status" value="1"/>
</dbReference>
<keyword evidence="6" id="KW-0732">Signal</keyword>
<evidence type="ECO:0000256" key="4">
    <source>
        <dbReference type="ARBA" id="ARBA00023235"/>
    </source>
</evidence>
<feature type="domain" description="PPIase FKBP-type" evidence="7">
    <location>
        <begin position="97"/>
        <end position="189"/>
    </location>
</feature>
<dbReference type="InterPro" id="IPR044609">
    <property type="entry name" value="FKBP2/11"/>
</dbReference>
<evidence type="ECO:0000313" key="9">
    <source>
        <dbReference type="Proteomes" id="UP000014387"/>
    </source>
</evidence>
<dbReference type="GO" id="GO:0003755">
    <property type="term" value="F:peptidyl-prolyl cis-trans isomerase activity"/>
    <property type="evidence" value="ECO:0007669"/>
    <property type="project" value="UniProtKB-KW"/>
</dbReference>
<evidence type="ECO:0000256" key="2">
    <source>
        <dbReference type="ARBA" id="ARBA00013194"/>
    </source>
</evidence>
<evidence type="ECO:0000259" key="7">
    <source>
        <dbReference type="PROSITE" id="PS50059"/>
    </source>
</evidence>
<evidence type="ECO:0000256" key="6">
    <source>
        <dbReference type="SAM" id="SignalP"/>
    </source>
</evidence>
<dbReference type="InterPro" id="IPR046357">
    <property type="entry name" value="PPIase_dom_sf"/>
</dbReference>
<dbReference type="AlphaFoldDB" id="A0A9W5RDC6"/>
<dbReference type="InterPro" id="IPR001179">
    <property type="entry name" value="PPIase_FKBP_dom"/>
</dbReference>
<evidence type="ECO:0000256" key="1">
    <source>
        <dbReference type="ARBA" id="ARBA00000971"/>
    </source>
</evidence>
<evidence type="ECO:0000313" key="8">
    <source>
        <dbReference type="EMBL" id="EPD30374.1"/>
    </source>
</evidence>
<evidence type="ECO:0000256" key="5">
    <source>
        <dbReference type="PROSITE-ProRule" id="PRU00277"/>
    </source>
</evidence>
<accession>A0A9W5RDC6</accession>
<keyword evidence="9" id="KW-1185">Reference proteome</keyword>
<dbReference type="PROSITE" id="PS51257">
    <property type="entry name" value="PROKAR_LIPOPROTEIN"/>
    <property type="match status" value="1"/>
</dbReference>
<sequence length="330" mass="34567">MKRKLVSLALATTLTAGMLSACSDEADKTKPSETGETTATTNVADDVPVDRNYDGEIPEIGGEWGKSVTFTAAKGEEPNVVVAKTLIEGSGDEVGLDDVVAAHYHGMLWDGTVFDSTFDRAPEGKNSEPLVFSLNQVIKGWKHGLAGQRVGDRVELVIPAAYGYGEAGAGDKIPGGATLVFVVDLVGKLDPTNTSALKDAKVTDNKPPAGLSIDGPLGMKPTIAFDHDVKAPIEATAIELAAGNGPKIGKNDAVSYHITGSQWGKGDEADSTWDMGVADYSQRAVGNTLGFENMNVGSRVLVIHPDTQNPENAMVFVVDITGAMDVSPVQ</sequence>
<comment type="catalytic activity">
    <reaction evidence="1 5">
        <text>[protein]-peptidylproline (omega=180) = [protein]-peptidylproline (omega=0)</text>
        <dbReference type="Rhea" id="RHEA:16237"/>
        <dbReference type="Rhea" id="RHEA-COMP:10747"/>
        <dbReference type="Rhea" id="RHEA-COMP:10748"/>
        <dbReference type="ChEBI" id="CHEBI:83833"/>
        <dbReference type="ChEBI" id="CHEBI:83834"/>
        <dbReference type="EC" id="5.2.1.8"/>
    </reaction>
</comment>
<proteinExistence type="predicted"/>
<dbReference type="Proteomes" id="UP000014387">
    <property type="component" value="Unassembled WGS sequence"/>
</dbReference>
<keyword evidence="4 5" id="KW-0413">Isomerase</keyword>
<organism evidence="8 9">
    <name type="scientific">Gleimia europaea ACS-120-V-Col10b</name>
    <dbReference type="NCBI Taxonomy" id="883069"/>
    <lineage>
        <taxon>Bacteria</taxon>
        <taxon>Bacillati</taxon>
        <taxon>Actinomycetota</taxon>
        <taxon>Actinomycetes</taxon>
        <taxon>Actinomycetales</taxon>
        <taxon>Actinomycetaceae</taxon>
        <taxon>Gleimia</taxon>
    </lineage>
</organism>
<dbReference type="RefSeq" id="WP_016443486.1">
    <property type="nucleotide sequence ID" value="NZ_KE150266.1"/>
</dbReference>
<protein>
    <recommendedName>
        <fullName evidence="2 5">peptidylprolyl isomerase</fullName>
        <ecNumber evidence="2 5">5.2.1.8</ecNumber>
    </recommendedName>
</protein>